<feature type="domain" description="PKS/mFAS DH" evidence="11">
    <location>
        <begin position="923"/>
        <end position="1207"/>
    </location>
</feature>
<dbReference type="InterPro" id="IPR042104">
    <property type="entry name" value="PKS_dehydratase_sf"/>
</dbReference>
<dbReference type="PANTHER" id="PTHR43775:SF28">
    <property type="entry name" value="SYNTHASE, PUTATIVE-RELATED"/>
    <property type="match status" value="1"/>
</dbReference>
<dbReference type="InterPro" id="IPR013968">
    <property type="entry name" value="PKS_KR"/>
</dbReference>
<feature type="region of interest" description="C-terminal hotdog fold" evidence="8">
    <location>
        <begin position="1063"/>
        <end position="1207"/>
    </location>
</feature>
<keyword evidence="4" id="KW-0521">NADP</keyword>
<dbReference type="InterPro" id="IPR016039">
    <property type="entry name" value="Thiolase-like"/>
</dbReference>
<dbReference type="SMART" id="SM00826">
    <property type="entry name" value="PKS_DH"/>
    <property type="match status" value="1"/>
</dbReference>
<dbReference type="SUPFAM" id="SSF55048">
    <property type="entry name" value="Probable ACP-binding domain of malonyl-CoA ACP transacylase"/>
    <property type="match status" value="1"/>
</dbReference>
<dbReference type="Gene3D" id="3.40.50.150">
    <property type="entry name" value="Vaccinia Virus protein VP39"/>
    <property type="match status" value="1"/>
</dbReference>
<dbReference type="Gene3D" id="3.40.366.10">
    <property type="entry name" value="Malonyl-Coenzyme A Acyl Carrier Protein, domain 2"/>
    <property type="match status" value="1"/>
</dbReference>
<protein>
    <submittedName>
        <fullName evidence="12">Uncharacterized protein</fullName>
    </submittedName>
</protein>
<evidence type="ECO:0000256" key="7">
    <source>
        <dbReference type="ARBA" id="ARBA00023315"/>
    </source>
</evidence>
<dbReference type="InterPro" id="IPR057326">
    <property type="entry name" value="KR_dom"/>
</dbReference>
<feature type="active site" description="Proton acceptor; for dehydratase activity" evidence="8">
    <location>
        <position position="955"/>
    </location>
</feature>
<dbReference type="Gene3D" id="3.40.50.720">
    <property type="entry name" value="NAD(P)-binding Rossmann-like Domain"/>
    <property type="match status" value="1"/>
</dbReference>
<dbReference type="InParanoid" id="W3XE10"/>
<dbReference type="CDD" id="cd00833">
    <property type="entry name" value="PKS"/>
    <property type="match status" value="1"/>
</dbReference>
<dbReference type="InterPro" id="IPR014030">
    <property type="entry name" value="Ketoacyl_synth_N"/>
</dbReference>
<evidence type="ECO:0000256" key="1">
    <source>
        <dbReference type="ARBA" id="ARBA00022450"/>
    </source>
</evidence>
<dbReference type="Pfam" id="PF00550">
    <property type="entry name" value="PP-binding"/>
    <property type="match status" value="1"/>
</dbReference>
<dbReference type="InterPro" id="IPR029063">
    <property type="entry name" value="SAM-dependent_MTases_sf"/>
</dbReference>
<dbReference type="Pfam" id="PF21089">
    <property type="entry name" value="PKS_DH_N"/>
    <property type="match status" value="1"/>
</dbReference>
<dbReference type="SUPFAM" id="SSF50129">
    <property type="entry name" value="GroES-like"/>
    <property type="match status" value="1"/>
</dbReference>
<dbReference type="SMART" id="SM00829">
    <property type="entry name" value="PKS_ER"/>
    <property type="match status" value="1"/>
</dbReference>
<dbReference type="GO" id="GO:0031177">
    <property type="term" value="F:phosphopantetheine binding"/>
    <property type="evidence" value="ECO:0007669"/>
    <property type="project" value="InterPro"/>
</dbReference>
<dbReference type="InterPro" id="IPR016035">
    <property type="entry name" value="Acyl_Trfase/lysoPLipase"/>
</dbReference>
<dbReference type="SUPFAM" id="SSF47336">
    <property type="entry name" value="ACP-like"/>
    <property type="match status" value="1"/>
</dbReference>
<accession>W3XE10</accession>
<keyword evidence="6" id="KW-0511">Multifunctional enzyme</keyword>
<gene>
    <name evidence="12" type="ORF">PFICI_02353</name>
</gene>
<dbReference type="InterPro" id="IPR036736">
    <property type="entry name" value="ACP-like_sf"/>
</dbReference>
<dbReference type="InterPro" id="IPR011032">
    <property type="entry name" value="GroES-like_sf"/>
</dbReference>
<evidence type="ECO:0000256" key="2">
    <source>
        <dbReference type="ARBA" id="ARBA00022553"/>
    </source>
</evidence>
<reference evidence="13" key="1">
    <citation type="journal article" date="2015" name="BMC Genomics">
        <title>Genomic and transcriptomic analysis of the endophytic fungus Pestalotiopsis fici reveals its lifestyle and high potential for synthesis of natural products.</title>
        <authorList>
            <person name="Wang X."/>
            <person name="Zhang X."/>
            <person name="Liu L."/>
            <person name="Xiang M."/>
            <person name="Wang W."/>
            <person name="Sun X."/>
            <person name="Che Y."/>
            <person name="Guo L."/>
            <person name="Liu G."/>
            <person name="Guo L."/>
            <person name="Wang C."/>
            <person name="Yin W.B."/>
            <person name="Stadler M."/>
            <person name="Zhang X."/>
            <person name="Liu X."/>
        </authorList>
    </citation>
    <scope>NUCLEOTIDE SEQUENCE [LARGE SCALE GENOMIC DNA]</scope>
    <source>
        <strain evidence="13">W106-1 / CGMCC3.15140</strain>
    </source>
</reference>
<dbReference type="SUPFAM" id="SSF53901">
    <property type="entry name" value="Thiolase-like"/>
    <property type="match status" value="1"/>
</dbReference>
<feature type="domain" description="Carrier" evidence="9">
    <location>
        <begin position="2374"/>
        <end position="2451"/>
    </location>
</feature>
<dbReference type="InterPro" id="IPR009081">
    <property type="entry name" value="PP-bd_ACP"/>
</dbReference>
<dbReference type="Pfam" id="PF14765">
    <property type="entry name" value="PS-DH"/>
    <property type="match status" value="1"/>
</dbReference>
<proteinExistence type="predicted"/>
<dbReference type="SUPFAM" id="SSF53335">
    <property type="entry name" value="S-adenosyl-L-methionine-dependent methyltransferases"/>
    <property type="match status" value="1"/>
</dbReference>
<evidence type="ECO:0000256" key="5">
    <source>
        <dbReference type="ARBA" id="ARBA00023002"/>
    </source>
</evidence>
<dbReference type="CDD" id="cd02440">
    <property type="entry name" value="AdoMet_MTases"/>
    <property type="match status" value="1"/>
</dbReference>
<dbReference type="Pfam" id="PF00109">
    <property type="entry name" value="ketoacyl-synt"/>
    <property type="match status" value="1"/>
</dbReference>
<dbReference type="InterPro" id="IPR014031">
    <property type="entry name" value="Ketoacyl_synth_C"/>
</dbReference>
<organism evidence="12 13">
    <name type="scientific">Pestalotiopsis fici (strain W106-1 / CGMCC3.15140)</name>
    <dbReference type="NCBI Taxonomy" id="1229662"/>
    <lineage>
        <taxon>Eukaryota</taxon>
        <taxon>Fungi</taxon>
        <taxon>Dikarya</taxon>
        <taxon>Ascomycota</taxon>
        <taxon>Pezizomycotina</taxon>
        <taxon>Sordariomycetes</taxon>
        <taxon>Xylariomycetidae</taxon>
        <taxon>Amphisphaeriales</taxon>
        <taxon>Sporocadaceae</taxon>
        <taxon>Pestalotiopsis</taxon>
    </lineage>
</organism>
<dbReference type="GO" id="GO:1901336">
    <property type="term" value="P:lactone biosynthetic process"/>
    <property type="evidence" value="ECO:0007669"/>
    <property type="project" value="UniProtKB-ARBA"/>
</dbReference>
<feature type="domain" description="Ketosynthase family 3 (KS3)" evidence="10">
    <location>
        <begin position="32"/>
        <end position="452"/>
    </location>
</feature>
<dbReference type="CDD" id="cd05195">
    <property type="entry name" value="enoyl_red"/>
    <property type="match status" value="1"/>
</dbReference>
<dbReference type="KEGG" id="pfy:PFICI_02353"/>
<dbReference type="SUPFAM" id="SSF52151">
    <property type="entry name" value="FabD/lysophospholipase-like"/>
    <property type="match status" value="1"/>
</dbReference>
<dbReference type="SMART" id="SM00825">
    <property type="entry name" value="PKS_KS"/>
    <property type="match status" value="1"/>
</dbReference>
<dbReference type="OrthoDB" id="329835at2759"/>
<evidence type="ECO:0000256" key="8">
    <source>
        <dbReference type="PROSITE-ProRule" id="PRU01363"/>
    </source>
</evidence>
<dbReference type="Proteomes" id="UP000030651">
    <property type="component" value="Unassembled WGS sequence"/>
</dbReference>
<keyword evidence="3" id="KW-0808">Transferase</keyword>
<dbReference type="InterPro" id="IPR014043">
    <property type="entry name" value="Acyl_transferase_dom"/>
</dbReference>
<dbReference type="SUPFAM" id="SSF51735">
    <property type="entry name" value="NAD(P)-binding Rossmann-fold domains"/>
    <property type="match status" value="2"/>
</dbReference>
<dbReference type="SMART" id="SM00827">
    <property type="entry name" value="PKS_AT"/>
    <property type="match status" value="1"/>
</dbReference>
<name>W3XE10_PESFW</name>
<dbReference type="Pfam" id="PF16197">
    <property type="entry name" value="KAsynt_C_assoc"/>
    <property type="match status" value="1"/>
</dbReference>
<dbReference type="EMBL" id="KI912110">
    <property type="protein sequence ID" value="ETS84328.1"/>
    <property type="molecule type" value="Genomic_DNA"/>
</dbReference>
<dbReference type="PANTHER" id="PTHR43775">
    <property type="entry name" value="FATTY ACID SYNTHASE"/>
    <property type="match status" value="1"/>
</dbReference>
<dbReference type="InterPro" id="IPR032821">
    <property type="entry name" value="PKS_assoc"/>
</dbReference>
<dbReference type="Pfam" id="PF13602">
    <property type="entry name" value="ADH_zinc_N_2"/>
    <property type="match status" value="1"/>
</dbReference>
<dbReference type="eggNOG" id="KOG1202">
    <property type="taxonomic scope" value="Eukaryota"/>
</dbReference>
<dbReference type="Gene3D" id="3.40.47.10">
    <property type="match status" value="1"/>
</dbReference>
<keyword evidence="2" id="KW-0597">Phosphoprotein</keyword>
<dbReference type="InterPro" id="IPR001227">
    <property type="entry name" value="Ac_transferase_dom_sf"/>
</dbReference>
<evidence type="ECO:0000259" key="9">
    <source>
        <dbReference type="PROSITE" id="PS50075"/>
    </source>
</evidence>
<evidence type="ECO:0000256" key="3">
    <source>
        <dbReference type="ARBA" id="ARBA00022679"/>
    </source>
</evidence>
<dbReference type="InterPro" id="IPR020843">
    <property type="entry name" value="ER"/>
</dbReference>
<dbReference type="InterPro" id="IPR050091">
    <property type="entry name" value="PKS_NRPS_Biosynth_Enz"/>
</dbReference>
<dbReference type="PROSITE" id="PS52004">
    <property type="entry name" value="KS3_2"/>
    <property type="match status" value="1"/>
</dbReference>
<dbReference type="PROSITE" id="PS52019">
    <property type="entry name" value="PKS_MFAS_DH"/>
    <property type="match status" value="1"/>
</dbReference>
<dbReference type="InterPro" id="IPR020841">
    <property type="entry name" value="PKS_Beta-ketoAc_synthase_dom"/>
</dbReference>
<dbReference type="InterPro" id="IPR036291">
    <property type="entry name" value="NAD(P)-bd_dom_sf"/>
</dbReference>
<feature type="active site" description="Proton donor; for dehydratase activity" evidence="8">
    <location>
        <position position="1125"/>
    </location>
</feature>
<dbReference type="Pfam" id="PF02801">
    <property type="entry name" value="Ketoacyl-synt_C"/>
    <property type="match status" value="1"/>
</dbReference>
<dbReference type="GO" id="GO:0044550">
    <property type="term" value="P:secondary metabolite biosynthetic process"/>
    <property type="evidence" value="ECO:0007669"/>
    <property type="project" value="TreeGrafter"/>
</dbReference>
<dbReference type="HOGENOM" id="CLU_000022_31_1_1"/>
<dbReference type="InterPro" id="IPR020806">
    <property type="entry name" value="PKS_PP-bd"/>
</dbReference>
<dbReference type="InterPro" id="IPR013217">
    <property type="entry name" value="Methyltransf_12"/>
</dbReference>
<dbReference type="SMART" id="SM00823">
    <property type="entry name" value="PKS_PP"/>
    <property type="match status" value="1"/>
</dbReference>
<dbReference type="GO" id="GO:0004312">
    <property type="term" value="F:fatty acid synthase activity"/>
    <property type="evidence" value="ECO:0007669"/>
    <property type="project" value="TreeGrafter"/>
</dbReference>
<dbReference type="Pfam" id="PF08659">
    <property type="entry name" value="KR"/>
    <property type="match status" value="1"/>
</dbReference>
<keyword evidence="7" id="KW-0012">Acyltransferase</keyword>
<dbReference type="GeneID" id="19267366"/>
<dbReference type="Pfam" id="PF08240">
    <property type="entry name" value="ADH_N"/>
    <property type="match status" value="1"/>
</dbReference>
<dbReference type="InterPro" id="IPR049551">
    <property type="entry name" value="PKS_DH_C"/>
</dbReference>
<dbReference type="InterPro" id="IPR020807">
    <property type="entry name" value="PKS_DH"/>
</dbReference>
<sequence length="2455" mass="268336">MTASVDDSPAREHVPDHIIPEQNGVHSTQKPFTPIAICGMACRLPGGISTPQELWEFLLNKGDARSPIPESRYNLSAYQSLGGKPGTTKAEFGYFLDQDVDIGAIDTSFFSMPRSEIERVDPQHRLLLEVAREAVDDAGEINWRGQNIGVYAGSYGQDWYDLSVSDSQKYSRYQVTANHDFMLSNRISYEMDLRGPSLTIRTGCSAALVGLNEACMALDRGDCKSAIVGGTNLVLAPGLTTAMSELGTLNPDGSCKTFSANADGYGRGEAIVAIFVKPLHDALRDGNPVRAVIRGSAVNHDGKTQGVTVPGTDSQEALIRRAYDIADISDLSQTAFFECHGTGTPVGDPIETEAVARVFGHSGIHIGSVKANLGHSEGASGLTSVLKAVLALEHRIIPPQIKSSPPNPAIPWKRGRLTVPSEPLAWPPCCEERVSVNSFGIGGTNAHIILDSASSFGITRHDLPQATIQEEGKSQLLVYSANTTESVQPLVERYDAFLKKNPILLSDVAFTLANRREHLPYRSFVVTNERDVGSITVPTSVAKPSRKSSLVMVFTGQGAQWARMGCDLMESNSVFRDTIKHLDAHLQAFAAPGWTLEEELAKPASTSRVNQAELSQPLCTALQLALVDSLASVGVTPAAVVGHSSGEIAAAYAAGALTREDAIIVAYYRGLLSTRQAKSGAMAALGLSWAESRQFLVPSVVLACDNSPHSSTISGDAEGVAQVVAAVKEARPGALATVLKVDQAYHSHHMVEIGSAYHAAMQDAKVASSAPSKLFFSSVAGALLENPDATHLGPKYWQTNLESPVYFRAAVSDIFAHKDLPNPILVEIGPHSALSGPLRQIRTQFSSEAPIISAQVREQNSYDTFLSLLGTLFTLHVPVDFKSLFSGGKCLGDLPRYPWNHPESHWFETRVVKEWRLRRDPHHDLLGSKIPESTESEPVWRNLFHLENAPWVRDHKIKQDVIFPFAAYVAIAGEAVRQVTGIQDGFSLRKIIVSKAMIVDQEKPTEIITALRQHRLTDTLDSQWWEFSISSHNGHVWTKHCVGEVKAEADIDARPVTLQINLPRRVESSKWYETVRRKGLDYGYHFTCLEKISTSTSSRRSGLANVRNNWHGDEANYHLHPVILDAYFQLLSCAAWHGSARDYRQVLPTSIASLTIFRSTVDDIAVSASADITATGLTGEGLGVAGTRVVLKVSGTNMTPLDDPIDEELDDDIPITARSEWIQHIGFDTTDTLVCPNDWQSSYGDALDEIALLASTICRKSVQPGTTVITSMRKYKAWLDAQDVELLQEDTAVLQDRLDKRVMSLSDTPTYDAAMAISKICANAVALYSGTKHPLAILNGDDTLGKFLTFVHKYNSEAFFRRLGLSTPNLRVLELGAGEGTATADYLSYLTQANGQRLYSQYILSDPSPHVVKAAKGRYKSTPGLDFASLDIGKDPSKQKFPFSQFDLIIASGVLTSTPNLKKSLAHMRTLLSPRGRLLIQETRPGLLWVNYVLGTIPTWWKAFEDARSDGPLVEMGRLEEELRIDGFEIDFHEVSRTNSVLVAKPVRELQRGKITVLGGSATSEPSRLEAELQARGYELCHCTLQDEPTPGQDILALLDDEGPFLDDIDAGRLDDLKRFVARICEAGLFWVTRASQSVCNDPRYAPIIGLARTIRSETAIDFATCETESPQASIPEVADVFDKFYTRQGDDAMGPDLEYSVSDRGVRVNRFFPFSLDDHCDSSQDKSDAVLNVGRPGRLDSLHWLARTALAPQGDQIEMEVHALGLNFRDVLIAIGVLDLPKDELGYEAVGVVRQLGPEATKFKVGDRVCLVGTKTFATWVTDTQDLFVKIPNNLSFIDAATMVLVFGTAIHSLINMGRLQEGQSVLIHSGCGGAGLAAIQIAQMIGAEIYTTVSSDLKATYLMESFGIPRSHIFDSRSTAFVEGIMRQTNNRGVDAILNSLSGELLHATWRCVAKFGTMVEIGKRDILGAGKLDMDMFLDNRNYCCVDIDQLRAERPKELAKVLGSMMEYFRQDVIRPIALAKLASAANVEEAFRFMAQGSHIGKIVIQVRDSAGALQLGNILAPKQQELRLESSASYLLVGGLGGLGRSLSTWMVECGARHLTFLSRSAGVEKRDQEFAHELESMGCSVTLVRGSVTDIQDVSRAVEASRYPLKGIIQMSMVIRDENFSRMSIEDWNGAVKPKIQGTWNLHNAVSSRGDALDFFILFSSLSGILGQPGQANYAAANTFLDAFSRYRTKDGLPCTSIAIGAMDEVGYLTRNEELFRKMKGTGWRPVREAELLNALRVAMQPRAAQTQTENDSRNFMIGIKPTVPLSNPGSSARQRRDIRMSVYHNAPAAAHVTGQSAISADNSLTGLLASIRDDPNILIKPETVTAIARGIGEKLLNLLLKTNQDIDTSIGLSQFGMDSMVAMELRDWWKATFGFKIGVFEIMGKGTLNALGQTVVDRLKATQ</sequence>
<keyword evidence="5" id="KW-0560">Oxidoreductase</keyword>
<keyword evidence="1" id="KW-0596">Phosphopantetheine</keyword>
<dbReference type="FunFam" id="3.40.50.720:FF:000209">
    <property type="entry name" value="Polyketide synthase Pks12"/>
    <property type="match status" value="1"/>
</dbReference>
<dbReference type="GO" id="GO:0006633">
    <property type="term" value="P:fatty acid biosynthetic process"/>
    <property type="evidence" value="ECO:0007669"/>
    <property type="project" value="TreeGrafter"/>
</dbReference>
<dbReference type="Gene3D" id="3.90.180.10">
    <property type="entry name" value="Medium-chain alcohol dehydrogenases, catalytic domain"/>
    <property type="match status" value="1"/>
</dbReference>
<evidence type="ECO:0000256" key="4">
    <source>
        <dbReference type="ARBA" id="ARBA00022857"/>
    </source>
</evidence>
<evidence type="ECO:0000259" key="10">
    <source>
        <dbReference type="PROSITE" id="PS52004"/>
    </source>
</evidence>
<dbReference type="Gene3D" id="3.10.129.110">
    <property type="entry name" value="Polyketide synthase dehydratase"/>
    <property type="match status" value="1"/>
</dbReference>
<dbReference type="STRING" id="1229662.W3XE10"/>
<dbReference type="InterPro" id="IPR049900">
    <property type="entry name" value="PKS_mFAS_DH"/>
</dbReference>
<dbReference type="SMART" id="SM00822">
    <property type="entry name" value="PKS_KR"/>
    <property type="match status" value="1"/>
</dbReference>
<keyword evidence="13" id="KW-1185">Reference proteome</keyword>
<dbReference type="InterPro" id="IPR016036">
    <property type="entry name" value="Malonyl_transacylase_ACP-bd"/>
</dbReference>
<evidence type="ECO:0000256" key="6">
    <source>
        <dbReference type="ARBA" id="ARBA00023268"/>
    </source>
</evidence>
<dbReference type="OMA" id="QWWEFSI"/>
<evidence type="ECO:0000313" key="13">
    <source>
        <dbReference type="Proteomes" id="UP000030651"/>
    </source>
</evidence>
<dbReference type="InterPro" id="IPR049552">
    <property type="entry name" value="PKS_DH_N"/>
</dbReference>
<dbReference type="GO" id="GO:0016491">
    <property type="term" value="F:oxidoreductase activity"/>
    <property type="evidence" value="ECO:0007669"/>
    <property type="project" value="UniProtKB-KW"/>
</dbReference>
<dbReference type="InterPro" id="IPR013154">
    <property type="entry name" value="ADH-like_N"/>
</dbReference>
<dbReference type="Pfam" id="PF08242">
    <property type="entry name" value="Methyltransf_12"/>
    <property type="match status" value="1"/>
</dbReference>
<evidence type="ECO:0000259" key="11">
    <source>
        <dbReference type="PROSITE" id="PS52019"/>
    </source>
</evidence>
<evidence type="ECO:0000313" key="12">
    <source>
        <dbReference type="EMBL" id="ETS84328.1"/>
    </source>
</evidence>
<dbReference type="PROSITE" id="PS50075">
    <property type="entry name" value="CARRIER"/>
    <property type="match status" value="1"/>
</dbReference>
<dbReference type="RefSeq" id="XP_007829125.1">
    <property type="nucleotide sequence ID" value="XM_007830934.1"/>
</dbReference>
<dbReference type="Pfam" id="PF00698">
    <property type="entry name" value="Acyl_transf_1"/>
    <property type="match status" value="1"/>
</dbReference>
<feature type="region of interest" description="N-terminal hotdog fold" evidence="8">
    <location>
        <begin position="923"/>
        <end position="1052"/>
    </location>
</feature>